<evidence type="ECO:0000256" key="4">
    <source>
        <dbReference type="ARBA" id="ARBA00022825"/>
    </source>
</evidence>
<dbReference type="InterPro" id="IPR000209">
    <property type="entry name" value="Peptidase_S8/S53_dom"/>
</dbReference>
<dbReference type="PRINTS" id="PR00723">
    <property type="entry name" value="SUBTILISIN"/>
</dbReference>
<dbReference type="GO" id="GO:0004252">
    <property type="term" value="F:serine-type endopeptidase activity"/>
    <property type="evidence" value="ECO:0007669"/>
    <property type="project" value="UniProtKB-UniRule"/>
</dbReference>
<evidence type="ECO:0000313" key="11">
    <source>
        <dbReference type="EMBL" id="KAJ8906680.1"/>
    </source>
</evidence>
<keyword evidence="3 6" id="KW-0378">Hydrolase</keyword>
<feature type="compositionally biased region" description="Low complexity" evidence="7">
    <location>
        <begin position="479"/>
        <end position="494"/>
    </location>
</feature>
<gene>
    <name evidence="11" type="ORF">NDN08_003170</name>
</gene>
<dbReference type="Gene3D" id="2.60.120.380">
    <property type="match status" value="1"/>
</dbReference>
<reference evidence="11 12" key="1">
    <citation type="journal article" date="2023" name="Nat. Commun.">
        <title>Origin of minicircular mitochondrial genomes in red algae.</title>
        <authorList>
            <person name="Lee Y."/>
            <person name="Cho C.H."/>
            <person name="Lee Y.M."/>
            <person name="Park S.I."/>
            <person name="Yang J.H."/>
            <person name="West J.A."/>
            <person name="Bhattacharya D."/>
            <person name="Yoon H.S."/>
        </authorList>
    </citation>
    <scope>NUCLEOTIDE SEQUENCE [LARGE SCALE GENOMIC DNA]</scope>
    <source>
        <strain evidence="11 12">CCMP1338</strain>
        <tissue evidence="11">Whole cell</tissue>
    </source>
</reference>
<comment type="caution">
    <text evidence="11">The sequence shown here is derived from an EMBL/GenBank/DDBJ whole genome shotgun (WGS) entry which is preliminary data.</text>
</comment>
<evidence type="ECO:0000256" key="6">
    <source>
        <dbReference type="PROSITE-ProRule" id="PRU01240"/>
    </source>
</evidence>
<dbReference type="CDD" id="cd04842">
    <property type="entry name" value="Peptidases_S8_Kp43_protease"/>
    <property type="match status" value="1"/>
</dbReference>
<organism evidence="11 12">
    <name type="scientific">Rhodosorus marinus</name>
    <dbReference type="NCBI Taxonomy" id="101924"/>
    <lineage>
        <taxon>Eukaryota</taxon>
        <taxon>Rhodophyta</taxon>
        <taxon>Stylonematophyceae</taxon>
        <taxon>Stylonematales</taxon>
        <taxon>Stylonemataceae</taxon>
        <taxon>Rhodosorus</taxon>
    </lineage>
</organism>
<evidence type="ECO:0000256" key="7">
    <source>
        <dbReference type="SAM" id="MobiDB-lite"/>
    </source>
</evidence>
<dbReference type="PROSITE" id="PS51892">
    <property type="entry name" value="SUBTILASE"/>
    <property type="match status" value="1"/>
</dbReference>
<dbReference type="InterPro" id="IPR015500">
    <property type="entry name" value="Peptidase_S8_subtilisin-rel"/>
</dbReference>
<accession>A0AAV8UVR4</accession>
<dbReference type="PROSITE" id="PS00137">
    <property type="entry name" value="SUBTILASE_HIS"/>
    <property type="match status" value="1"/>
</dbReference>
<keyword evidence="12" id="KW-1185">Reference proteome</keyword>
<evidence type="ECO:0000256" key="5">
    <source>
        <dbReference type="PIRSR" id="PIRSR615500-1"/>
    </source>
</evidence>
<feature type="domain" description="Peptidase S8/S53" evidence="10">
    <location>
        <begin position="206"/>
        <end position="518"/>
    </location>
</feature>
<evidence type="ECO:0000256" key="1">
    <source>
        <dbReference type="ARBA" id="ARBA00011073"/>
    </source>
</evidence>
<feature type="active site" description="Charge relay system" evidence="5 6">
    <location>
        <position position="262"/>
    </location>
</feature>
<feature type="chain" id="PRO_5043742839" description="Peptidase S8/S53 domain-containing protein" evidence="9">
    <location>
        <begin position="25"/>
        <end position="797"/>
    </location>
</feature>
<dbReference type="AlphaFoldDB" id="A0AAV8UVR4"/>
<keyword evidence="8" id="KW-0472">Membrane</keyword>
<evidence type="ECO:0000256" key="2">
    <source>
        <dbReference type="ARBA" id="ARBA00022670"/>
    </source>
</evidence>
<dbReference type="InterPro" id="IPR008979">
    <property type="entry name" value="Galactose-bd-like_sf"/>
</dbReference>
<keyword evidence="4 6" id="KW-0720">Serine protease</keyword>
<evidence type="ECO:0000313" key="12">
    <source>
        <dbReference type="Proteomes" id="UP001157974"/>
    </source>
</evidence>
<feature type="active site" description="Charge relay system" evidence="5 6">
    <location>
        <position position="494"/>
    </location>
</feature>
<feature type="transmembrane region" description="Helical" evidence="8">
    <location>
        <begin position="753"/>
        <end position="779"/>
    </location>
</feature>
<dbReference type="SUPFAM" id="SSF52743">
    <property type="entry name" value="Subtilisin-like"/>
    <property type="match status" value="1"/>
</dbReference>
<comment type="similarity">
    <text evidence="1 6">Belongs to the peptidase S8 family.</text>
</comment>
<evidence type="ECO:0000259" key="10">
    <source>
        <dbReference type="Pfam" id="PF00082"/>
    </source>
</evidence>
<dbReference type="InterPro" id="IPR022398">
    <property type="entry name" value="Peptidase_S8_His-AS"/>
</dbReference>
<dbReference type="Gene3D" id="3.40.50.200">
    <property type="entry name" value="Peptidase S8/S53 domain"/>
    <property type="match status" value="1"/>
</dbReference>
<dbReference type="PROSITE" id="PS51257">
    <property type="entry name" value="PROKAR_LIPOPROTEIN"/>
    <property type="match status" value="1"/>
</dbReference>
<dbReference type="InterPro" id="IPR034058">
    <property type="entry name" value="TagA/B/C/D_pept_dom"/>
</dbReference>
<keyword evidence="9" id="KW-0732">Signal</keyword>
<dbReference type="PROSITE" id="PS00138">
    <property type="entry name" value="SUBTILASE_SER"/>
    <property type="match status" value="1"/>
</dbReference>
<feature type="active site" description="Charge relay system" evidence="5 6">
    <location>
        <position position="214"/>
    </location>
</feature>
<dbReference type="InterPro" id="IPR051048">
    <property type="entry name" value="Peptidase_S8/S53_subtilisin"/>
</dbReference>
<feature type="region of interest" description="Disordered" evidence="7">
    <location>
        <begin position="467"/>
        <end position="494"/>
    </location>
</feature>
<proteinExistence type="inferred from homology"/>
<keyword evidence="2 6" id="KW-0645">Protease</keyword>
<dbReference type="InterPro" id="IPR023828">
    <property type="entry name" value="Peptidase_S8_Ser-AS"/>
</dbReference>
<dbReference type="GO" id="GO:0006508">
    <property type="term" value="P:proteolysis"/>
    <property type="evidence" value="ECO:0007669"/>
    <property type="project" value="UniProtKB-KW"/>
</dbReference>
<dbReference type="EMBL" id="JAMWBK010000003">
    <property type="protein sequence ID" value="KAJ8906680.1"/>
    <property type="molecule type" value="Genomic_DNA"/>
</dbReference>
<feature type="signal peptide" evidence="9">
    <location>
        <begin position="1"/>
        <end position="24"/>
    </location>
</feature>
<evidence type="ECO:0000256" key="9">
    <source>
        <dbReference type="SAM" id="SignalP"/>
    </source>
</evidence>
<evidence type="ECO:0000256" key="8">
    <source>
        <dbReference type="SAM" id="Phobius"/>
    </source>
</evidence>
<dbReference type="PANTHER" id="PTHR43399">
    <property type="entry name" value="SUBTILISIN-RELATED"/>
    <property type="match status" value="1"/>
</dbReference>
<keyword evidence="8" id="KW-1133">Transmembrane helix</keyword>
<dbReference type="InterPro" id="IPR036852">
    <property type="entry name" value="Peptidase_S8/S53_dom_sf"/>
</dbReference>
<sequence length="797" mass="86440">MFHFIRICCCFLGLFLALLAACDAAQFEVRLSACRHAEDAHRLFGPHLHAIGGGWFVAHGKSIQNHLERLDWQRVRVFEKSRSRREKVTMELKDVARLDEELFVDIGVVVFEGTMGGVLKSVSPWIEDYFLSDDLSSSKILSIRASKEHVGDIVASLEGNDHVLWVTKEPKRKLLNNFASVSMQSASGGASRLDNTPIWEQNVTGTNNLIGIADTGIDFDSCYFRDQDTVGNTTVDSCNFKHRKIACYYRVRTADAEDGDGHGTHVAGTALGLHYHTSSSGNPNYQNLVRDRSYRNGVAPGSKLVFQDIQGSNGVLYSGQLGRLFKQAYRARARVHSNSWGCSDFDPTTYRSTCVRYDSSAYAVDLFMWENKDFLVIFAAGNEGSISIDNGGDYKDGYFTVGTPATSKNGIAVGAVSTSDSRRRCRISPCSNGDMFKASSKGFMMDGRIKPDLVAPGVEVVSALSSGDADDNRFSSKCSDGGSNKGVGSSSGTSMSAPVIAGAASLVRQYYNDFNPLTGYRNVTAGPLGDLYGPSAALVKATLLCGSGELNGQYYDGSEIRSFEDTSAEKRRQTYGWGMPVLTDVLNFGDRSLFISDRRELIGGEEDVFEFEAGSDAEVKIFLAYSDFPGSVQGRGFATTVSLVNDLDLSVQCVSGGCMDNASTSRVDPVENIVTSVQAGAKFRVKVTAVNLSRKQHYALVVGSPDSNVNVVSNPEVHDAENNFVPNWTRVEGDISGITDTVTGGLDLEDFSWGYAVAIGVGSIFGVLLITGIVFPTYLSVNTRKAKKQLQASQIPT</sequence>
<dbReference type="SUPFAM" id="SSF49785">
    <property type="entry name" value="Galactose-binding domain-like"/>
    <property type="match status" value="1"/>
</dbReference>
<dbReference type="PANTHER" id="PTHR43399:SF4">
    <property type="entry name" value="CELL WALL-ASSOCIATED PROTEASE"/>
    <property type="match status" value="1"/>
</dbReference>
<dbReference type="Pfam" id="PF00082">
    <property type="entry name" value="Peptidase_S8"/>
    <property type="match status" value="1"/>
</dbReference>
<dbReference type="Proteomes" id="UP001157974">
    <property type="component" value="Unassembled WGS sequence"/>
</dbReference>
<evidence type="ECO:0000256" key="3">
    <source>
        <dbReference type="ARBA" id="ARBA00022801"/>
    </source>
</evidence>
<keyword evidence="8" id="KW-0812">Transmembrane</keyword>
<protein>
    <recommendedName>
        <fullName evidence="10">Peptidase S8/S53 domain-containing protein</fullName>
    </recommendedName>
</protein>
<name>A0AAV8UVR4_9RHOD</name>